<dbReference type="AlphaFoldDB" id="A0A084GCQ7"/>
<dbReference type="InterPro" id="IPR056693">
    <property type="entry name" value="DUF7791"/>
</dbReference>
<dbReference type="PANTHER" id="PTHR10039">
    <property type="entry name" value="AMELOGENIN"/>
    <property type="match status" value="1"/>
</dbReference>
<keyword evidence="3" id="KW-1185">Reference proteome</keyword>
<evidence type="ECO:0000313" key="3">
    <source>
        <dbReference type="Proteomes" id="UP000028545"/>
    </source>
</evidence>
<accession>A0A084GCQ7</accession>
<dbReference type="OrthoDB" id="443402at2759"/>
<dbReference type="PANTHER" id="PTHR10039:SF5">
    <property type="entry name" value="NACHT DOMAIN-CONTAINING PROTEIN"/>
    <property type="match status" value="1"/>
</dbReference>
<evidence type="ECO:0000313" key="2">
    <source>
        <dbReference type="EMBL" id="KEZ45119.1"/>
    </source>
</evidence>
<dbReference type="Pfam" id="PF25053">
    <property type="entry name" value="DUF7791"/>
    <property type="match status" value="1"/>
</dbReference>
<gene>
    <name evidence="2" type="ORF">SAPIO_CDS2553</name>
</gene>
<dbReference type="VEuPathDB" id="FungiDB:SAPIO_CDS2553"/>
<protein>
    <recommendedName>
        <fullName evidence="1">DUF7791 domain-containing protein</fullName>
    </recommendedName>
</protein>
<dbReference type="Proteomes" id="UP000028545">
    <property type="component" value="Unassembled WGS sequence"/>
</dbReference>
<proteinExistence type="predicted"/>
<sequence>MTELPRSELIQIFRILVEEDTSAKYFFLFDGLDEFEGDKSALVTLVHTLGSHANVKICVSSRPWNVFEDAFRRQPSLMLERLTFNDIALYVHGTLTTHPAFRELSYGNPEYAAELVRSITTKASGVFLWVVLTVRSLLEGLADGDPAADLQARLREIPDELEELFGKILHGLKGRYFNDAARLFKIYQAAGEIPLTVLTLSFADEAEVESVLSQSIRPLTAKERFLRATSMKRRLNSRCKGLLEIQYPQNEQHSAAGLLDQRDIDHLLSTSALGPKSTSDLENYAQALGDLTIQYLHRTVKDYLESSDVSRIIQSACSNATLTPQVSLCLGQILRLKTFEACDNSRSLYLDRHWD</sequence>
<dbReference type="GeneID" id="27721625"/>
<feature type="domain" description="DUF7791" evidence="1">
    <location>
        <begin position="175"/>
        <end position="342"/>
    </location>
</feature>
<dbReference type="HOGENOM" id="CLU_002341_7_0_1"/>
<dbReference type="KEGG" id="sapo:SAPIO_CDS2553"/>
<comment type="caution">
    <text evidence="2">The sequence shown here is derived from an EMBL/GenBank/DDBJ whole genome shotgun (WGS) entry which is preliminary data.</text>
</comment>
<dbReference type="EMBL" id="JOWA01000086">
    <property type="protein sequence ID" value="KEZ45119.1"/>
    <property type="molecule type" value="Genomic_DNA"/>
</dbReference>
<evidence type="ECO:0000259" key="1">
    <source>
        <dbReference type="Pfam" id="PF25053"/>
    </source>
</evidence>
<dbReference type="RefSeq" id="XP_016644918.1">
    <property type="nucleotide sequence ID" value="XM_016785542.1"/>
</dbReference>
<name>A0A084GCQ7_PSEDA</name>
<organism evidence="2 3">
    <name type="scientific">Pseudallescheria apiosperma</name>
    <name type="common">Scedosporium apiospermum</name>
    <dbReference type="NCBI Taxonomy" id="563466"/>
    <lineage>
        <taxon>Eukaryota</taxon>
        <taxon>Fungi</taxon>
        <taxon>Dikarya</taxon>
        <taxon>Ascomycota</taxon>
        <taxon>Pezizomycotina</taxon>
        <taxon>Sordariomycetes</taxon>
        <taxon>Hypocreomycetidae</taxon>
        <taxon>Microascales</taxon>
        <taxon>Microascaceae</taxon>
        <taxon>Scedosporium</taxon>
    </lineage>
</organism>
<reference evidence="2 3" key="1">
    <citation type="journal article" date="2014" name="Genome Announc.">
        <title>Draft genome sequence of the pathogenic fungus Scedosporium apiospermum.</title>
        <authorList>
            <person name="Vandeputte P."/>
            <person name="Ghamrawi S."/>
            <person name="Rechenmann M."/>
            <person name="Iltis A."/>
            <person name="Giraud S."/>
            <person name="Fleury M."/>
            <person name="Thornton C."/>
            <person name="Delhaes L."/>
            <person name="Meyer W."/>
            <person name="Papon N."/>
            <person name="Bouchara J.P."/>
        </authorList>
    </citation>
    <scope>NUCLEOTIDE SEQUENCE [LARGE SCALE GENOMIC DNA]</scope>
    <source>
        <strain evidence="2 3">IHEM 14462</strain>
    </source>
</reference>
<dbReference type="OMA" id="WASGEEN"/>